<evidence type="ECO:0000259" key="1">
    <source>
        <dbReference type="PROSITE" id="PS51664"/>
    </source>
</evidence>
<dbReference type="SUPFAM" id="SSF69572">
    <property type="entry name" value="Activating enzymes of the ubiquitin-like proteins"/>
    <property type="match status" value="1"/>
</dbReference>
<evidence type="ECO:0000313" key="2">
    <source>
        <dbReference type="EMBL" id="MFB2836527.1"/>
    </source>
</evidence>
<sequence>MRFKKFFRIESIETEGIFLLSERGSSLIIEQLSKLLVPLIDRHRTVEEIIEEIQSHLLTEQASDEIVLALAKVHYALMQLKAKGYITEDNNILPSDLVIFCEHLNLSLEEANRRLKTTKVAVKSVGHNNIFISQFKSTLESLHIQISKEADIEVVITDDYLHEELEVYNQQALHLSRPWILVKPVGTIIWIGPLFIPGKTGCWRCLAQRLQANRPVETFIQRKRKKLDTIIPPLSSLPATIQTAFGMTATEVFKWIVQGKNKQLEGILLTQDTLSLKTQNHILVKRPQCPDCGQNLSIKIKPLPITLGHRKKTSISEQGYRVCSPEETLKKYEHHISPITGVVRELVKIEPVSNRFIHLYSAKHHFATIFDDLDTLKLNLRGRSGGSGRTDQQARLSSFCEAIERYSGVFQGDEIRLLESYQKMGAKAIHPNDCMNFSQAQYQNRQEWNAKCSGAYGWFQRVPKPFDEAREIDWTPVWSLTQQQFKYLPTAYCYYDYPNALEPDCWADSNGCAAGNTLEEAIVHGFMELVERDCVALWWYNRLKKPRVALDSFDEPYFQALNDFYRSIHREVWILDITSDLNIPAFAAISRRIDREIEDIIFDFGAHFDAKIAIHRALNGLNKILHAVLVANPDGSTHYPSLLPRLALDWWKTATLENQPYLIPDENVTPKVYSDYYQLSSEDLLEDIMTCQQIVEKNGMELLVLDQTRADIGLKVVKVFVPGLRHFWKRLGTGRLYDVPVKMGWLNEPLSENELNPFPMWM</sequence>
<dbReference type="NCBIfam" id="TIGR00702">
    <property type="entry name" value="YcaO-type kinase domain"/>
    <property type="match status" value="1"/>
</dbReference>
<name>A0ABV4WN84_9CYAN</name>
<accession>A0ABV4WN84</accession>
<keyword evidence="3" id="KW-1185">Reference proteome</keyword>
<dbReference type="Gene3D" id="3.30.1330.230">
    <property type="match status" value="2"/>
</dbReference>
<proteinExistence type="predicted"/>
<dbReference type="RefSeq" id="WP_413278908.1">
    <property type="nucleotide sequence ID" value="NZ_JBHFNT010000158.1"/>
</dbReference>
<dbReference type="InterPro" id="IPR022291">
    <property type="entry name" value="Bacteriocin_synth_cyclodeHase"/>
</dbReference>
<dbReference type="Gene3D" id="3.30.40.250">
    <property type="match status" value="1"/>
</dbReference>
<dbReference type="InterPro" id="IPR027624">
    <property type="entry name" value="TOMM_cyclo_SagD"/>
</dbReference>
<dbReference type="InterPro" id="IPR003776">
    <property type="entry name" value="YcaO-like_dom"/>
</dbReference>
<dbReference type="Proteomes" id="UP001576780">
    <property type="component" value="Unassembled WGS sequence"/>
</dbReference>
<dbReference type="Pfam" id="PF02624">
    <property type="entry name" value="YcaO"/>
    <property type="match status" value="1"/>
</dbReference>
<dbReference type="PANTHER" id="PTHR37809:SF1">
    <property type="entry name" value="RIBOSOMAL PROTEIN S12 METHYLTHIOTRANSFERASE ACCESSORY FACTOR YCAO"/>
    <property type="match status" value="1"/>
</dbReference>
<gene>
    <name evidence="2" type="ORF">ACE1CA_18500</name>
</gene>
<dbReference type="PROSITE" id="PS51664">
    <property type="entry name" value="YCAO"/>
    <property type="match status" value="1"/>
</dbReference>
<dbReference type="Gene3D" id="3.90.930.60">
    <property type="match status" value="1"/>
</dbReference>
<reference evidence="2 3" key="1">
    <citation type="submission" date="2024-09" db="EMBL/GenBank/DDBJ databases">
        <title>Floridaenema gen nov. (Aerosakkonemataceae, Aerosakkonematales ord. nov., Cyanobacteria) from benthic tropical and subtropical fresh waters, with the description of four new species.</title>
        <authorList>
            <person name="Moretto J.A."/>
            <person name="Berthold D.E."/>
            <person name="Lefler F.W."/>
            <person name="Huang I.-S."/>
            <person name="Laughinghouse H. IV."/>
        </authorList>
    </citation>
    <scope>NUCLEOTIDE SEQUENCE [LARGE SCALE GENOMIC DNA]</scope>
    <source>
        <strain evidence="2 3">BLCC-F167</strain>
    </source>
</reference>
<comment type="caution">
    <text evidence="2">The sequence shown here is derived from an EMBL/GenBank/DDBJ whole genome shotgun (WGS) entry which is preliminary data.</text>
</comment>
<organism evidence="2 3">
    <name type="scientific">Floridaenema evergladense BLCC-F167</name>
    <dbReference type="NCBI Taxonomy" id="3153639"/>
    <lineage>
        <taxon>Bacteria</taxon>
        <taxon>Bacillati</taxon>
        <taxon>Cyanobacteriota</taxon>
        <taxon>Cyanophyceae</taxon>
        <taxon>Oscillatoriophycideae</taxon>
        <taxon>Aerosakkonematales</taxon>
        <taxon>Aerosakkonemataceae</taxon>
        <taxon>Floridanema</taxon>
        <taxon>Floridanema evergladense</taxon>
    </lineage>
</organism>
<dbReference type="NCBIfam" id="TIGR03882">
    <property type="entry name" value="cyclo_dehyd_2"/>
    <property type="match status" value="1"/>
</dbReference>
<evidence type="ECO:0000313" key="3">
    <source>
        <dbReference type="Proteomes" id="UP001576780"/>
    </source>
</evidence>
<dbReference type="InterPro" id="IPR035985">
    <property type="entry name" value="Ubiquitin-activating_enz"/>
</dbReference>
<feature type="domain" description="YcaO" evidence="1">
    <location>
        <begin position="386"/>
        <end position="762"/>
    </location>
</feature>
<dbReference type="EMBL" id="JBHFNT010000158">
    <property type="protein sequence ID" value="MFB2836527.1"/>
    <property type="molecule type" value="Genomic_DNA"/>
</dbReference>
<dbReference type="Gene3D" id="3.40.50.720">
    <property type="entry name" value="NAD(P)-binding Rossmann-like Domain"/>
    <property type="match status" value="1"/>
</dbReference>
<dbReference type="NCBIfam" id="TIGR03604">
    <property type="entry name" value="TOMM_cyclo_SagD"/>
    <property type="match status" value="1"/>
</dbReference>
<dbReference type="PANTHER" id="PTHR37809">
    <property type="entry name" value="RIBOSOMAL PROTEIN S12 METHYLTHIOTRANSFERASE ACCESSORY FACTOR YCAO"/>
    <property type="match status" value="1"/>
</dbReference>
<dbReference type="Gene3D" id="3.30.160.660">
    <property type="match status" value="1"/>
</dbReference>
<protein>
    <submittedName>
        <fullName evidence="2">TOMM leader peptide-binding protein</fullName>
    </submittedName>
</protein>